<evidence type="ECO:0000256" key="5">
    <source>
        <dbReference type="ARBA" id="ARBA00022786"/>
    </source>
</evidence>
<name>A0AAF0Q8V2_SOLVR</name>
<feature type="domain" description="HECT" evidence="7">
    <location>
        <begin position="18"/>
        <end position="82"/>
    </location>
</feature>
<dbReference type="AlphaFoldDB" id="A0AAF0Q8V2"/>
<reference evidence="8" key="1">
    <citation type="submission" date="2023-08" db="EMBL/GenBank/DDBJ databases">
        <title>A de novo genome assembly of Solanum verrucosum Schlechtendal, a Mexican diploid species geographically isolated from the other diploid A-genome species in potato relatives.</title>
        <authorList>
            <person name="Hosaka K."/>
        </authorList>
    </citation>
    <scope>NUCLEOTIDE SEQUENCE</scope>
    <source>
        <tissue evidence="8">Young leaves</tissue>
    </source>
</reference>
<dbReference type="PANTHER" id="PTHR11254">
    <property type="entry name" value="HECT DOMAIN UBIQUITIN-PROTEIN LIGASE"/>
    <property type="match status" value="1"/>
</dbReference>
<dbReference type="InterPro" id="IPR050409">
    <property type="entry name" value="E3_ubiq-protein_ligase"/>
</dbReference>
<sequence>SFFLLRIFLAIRWKGALLEGIKDADPFLYGSCNEILNMDAHIVDQDVLGLTFVCEDESLCLRREIELCPNRKDNVVDSMNKEY</sequence>
<dbReference type="Pfam" id="PF00632">
    <property type="entry name" value="HECT"/>
    <property type="match status" value="1"/>
</dbReference>
<keyword evidence="4" id="KW-0808">Transferase</keyword>
<dbReference type="PANTHER" id="PTHR11254:SF424">
    <property type="entry name" value="E3 UBIQUITIN-PROTEIN LIGASE UPL5"/>
    <property type="match status" value="1"/>
</dbReference>
<dbReference type="Gene3D" id="3.30.2160.10">
    <property type="entry name" value="Hect, E3 ligase catalytic domain"/>
    <property type="match status" value="1"/>
</dbReference>
<evidence type="ECO:0000256" key="6">
    <source>
        <dbReference type="SAM" id="SignalP"/>
    </source>
</evidence>
<dbReference type="GO" id="GO:0006511">
    <property type="term" value="P:ubiquitin-dependent protein catabolic process"/>
    <property type="evidence" value="ECO:0007669"/>
    <property type="project" value="TreeGrafter"/>
</dbReference>
<evidence type="ECO:0000256" key="2">
    <source>
        <dbReference type="ARBA" id="ARBA00004906"/>
    </source>
</evidence>
<dbReference type="GO" id="GO:0000209">
    <property type="term" value="P:protein polyubiquitination"/>
    <property type="evidence" value="ECO:0007669"/>
    <property type="project" value="TreeGrafter"/>
</dbReference>
<feature type="non-terminal residue" evidence="8">
    <location>
        <position position="1"/>
    </location>
</feature>
<keyword evidence="9" id="KW-1185">Reference proteome</keyword>
<evidence type="ECO:0000259" key="7">
    <source>
        <dbReference type="Pfam" id="PF00632"/>
    </source>
</evidence>
<accession>A0AAF0Q8V2</accession>
<organism evidence="8 9">
    <name type="scientific">Solanum verrucosum</name>
    <dbReference type="NCBI Taxonomy" id="315347"/>
    <lineage>
        <taxon>Eukaryota</taxon>
        <taxon>Viridiplantae</taxon>
        <taxon>Streptophyta</taxon>
        <taxon>Embryophyta</taxon>
        <taxon>Tracheophyta</taxon>
        <taxon>Spermatophyta</taxon>
        <taxon>Magnoliopsida</taxon>
        <taxon>eudicotyledons</taxon>
        <taxon>Gunneridae</taxon>
        <taxon>Pentapetalae</taxon>
        <taxon>asterids</taxon>
        <taxon>lamiids</taxon>
        <taxon>Solanales</taxon>
        <taxon>Solanaceae</taxon>
        <taxon>Solanoideae</taxon>
        <taxon>Solaneae</taxon>
        <taxon>Solanum</taxon>
    </lineage>
</organism>
<protein>
    <recommendedName>
        <fullName evidence="3">HECT-type E3 ubiquitin transferase</fullName>
        <ecNumber evidence="3">2.3.2.26</ecNumber>
    </recommendedName>
</protein>
<evidence type="ECO:0000313" key="8">
    <source>
        <dbReference type="EMBL" id="WMV18452.1"/>
    </source>
</evidence>
<keyword evidence="5" id="KW-0833">Ubl conjugation pathway</keyword>
<dbReference type="InterPro" id="IPR000569">
    <property type="entry name" value="HECT_dom"/>
</dbReference>
<comment type="catalytic activity">
    <reaction evidence="1">
        <text>S-ubiquitinyl-[E2 ubiquitin-conjugating enzyme]-L-cysteine + [acceptor protein]-L-lysine = [E2 ubiquitin-conjugating enzyme]-L-cysteine + N(6)-ubiquitinyl-[acceptor protein]-L-lysine.</text>
        <dbReference type="EC" id="2.3.2.26"/>
    </reaction>
</comment>
<dbReference type="EC" id="2.3.2.26" evidence="3"/>
<evidence type="ECO:0000256" key="1">
    <source>
        <dbReference type="ARBA" id="ARBA00000885"/>
    </source>
</evidence>
<evidence type="ECO:0000313" key="9">
    <source>
        <dbReference type="Proteomes" id="UP001234989"/>
    </source>
</evidence>
<comment type="pathway">
    <text evidence="2">Protein modification; protein ubiquitination.</text>
</comment>
<gene>
    <name evidence="8" type="ORF">MTR67_011837</name>
</gene>
<dbReference type="GO" id="GO:0005737">
    <property type="term" value="C:cytoplasm"/>
    <property type="evidence" value="ECO:0007669"/>
    <property type="project" value="TreeGrafter"/>
</dbReference>
<evidence type="ECO:0000256" key="4">
    <source>
        <dbReference type="ARBA" id="ARBA00022679"/>
    </source>
</evidence>
<dbReference type="SUPFAM" id="SSF56204">
    <property type="entry name" value="Hect, E3 ligase catalytic domain"/>
    <property type="match status" value="1"/>
</dbReference>
<dbReference type="GO" id="GO:0061630">
    <property type="term" value="F:ubiquitin protein ligase activity"/>
    <property type="evidence" value="ECO:0007669"/>
    <property type="project" value="TreeGrafter"/>
</dbReference>
<evidence type="ECO:0000256" key="3">
    <source>
        <dbReference type="ARBA" id="ARBA00012485"/>
    </source>
</evidence>
<dbReference type="InterPro" id="IPR035983">
    <property type="entry name" value="Hect_E3_ubiquitin_ligase"/>
</dbReference>
<dbReference type="EMBL" id="CP133614">
    <property type="protein sequence ID" value="WMV18452.1"/>
    <property type="molecule type" value="Genomic_DNA"/>
</dbReference>
<feature type="signal peptide" evidence="6">
    <location>
        <begin position="1"/>
        <end position="18"/>
    </location>
</feature>
<proteinExistence type="predicted"/>
<keyword evidence="6" id="KW-0732">Signal</keyword>
<feature type="chain" id="PRO_5041905817" description="HECT-type E3 ubiquitin transferase" evidence="6">
    <location>
        <begin position="19"/>
        <end position="83"/>
    </location>
</feature>
<dbReference type="Proteomes" id="UP001234989">
    <property type="component" value="Chromosome 3"/>
</dbReference>